<proteinExistence type="predicted"/>
<reference evidence="1 2" key="1">
    <citation type="journal article" date="2010" name="BMC Genomics">
        <title>Genome analysis and comparative genomics of a Giardia intestinalis assemblage E isolate.</title>
        <authorList>
            <person name="Jerlstrom-Hultqvist J."/>
            <person name="Franzen O."/>
            <person name="Ankarklev J."/>
            <person name="Xu F."/>
            <person name="Nohynkova E."/>
            <person name="Andersson J.O."/>
            <person name="Svard S.G."/>
            <person name="Andersson B."/>
        </authorList>
    </citation>
    <scope>NUCLEOTIDE SEQUENCE [LARGE SCALE GENOMIC DNA]</scope>
    <source>
        <strain evidence="1 2">P15</strain>
    </source>
</reference>
<evidence type="ECO:0000313" key="1">
    <source>
        <dbReference type="EMBL" id="EFO61986.1"/>
    </source>
</evidence>
<protein>
    <submittedName>
        <fullName evidence="1">Uncharacterized protein</fullName>
    </submittedName>
</protein>
<name>E1F6C7_GIAIA</name>
<sequence length="255" mass="27783">MTRIARHEPRDIDPQLLEALPRLLMDCTIGPDCDREGAPRVPLSWSCSTRSWMPAGPLADPWLRRMASGSGSSPARPIPSAHGSQCALVRWSVTQHETASWRITLCSASGSAGEVVCVHLRATEDALGADEPPDGSSWPGPRLAYGVLFATRRPARRPAACPVPHQGVRRRAAACGGPRPPLLFGAPRSSSASVRASIPRSRPAPREIHGVAWWIRLGQWHSWPLERRSWPGQPSVAGHWCVHRQPHSLLPSLSP</sequence>
<dbReference type="VEuPathDB" id="GiardiaDB:GLP15_2100"/>
<organism evidence="1 2">
    <name type="scientific">Giardia intestinalis (strain P15)</name>
    <name type="common">Giardia lamblia</name>
    <dbReference type="NCBI Taxonomy" id="658858"/>
    <lineage>
        <taxon>Eukaryota</taxon>
        <taxon>Metamonada</taxon>
        <taxon>Diplomonadida</taxon>
        <taxon>Hexamitidae</taxon>
        <taxon>Giardiinae</taxon>
        <taxon>Giardia</taxon>
    </lineage>
</organism>
<gene>
    <name evidence="1" type="ORF">GLP15_2100</name>
</gene>
<comment type="caution">
    <text evidence="1">The sequence shown here is derived from an EMBL/GenBank/DDBJ whole genome shotgun (WGS) entry which is preliminary data.</text>
</comment>
<dbReference type="Proteomes" id="UP000008974">
    <property type="component" value="Unassembled WGS sequence"/>
</dbReference>
<dbReference type="EMBL" id="ACVC01000197">
    <property type="protein sequence ID" value="EFO61986.1"/>
    <property type="molecule type" value="Genomic_DNA"/>
</dbReference>
<accession>E1F6C7</accession>
<evidence type="ECO:0000313" key="2">
    <source>
        <dbReference type="Proteomes" id="UP000008974"/>
    </source>
</evidence>
<dbReference type="AlphaFoldDB" id="E1F6C7"/>